<dbReference type="GO" id="GO:0004519">
    <property type="term" value="F:endonuclease activity"/>
    <property type="evidence" value="ECO:0007669"/>
    <property type="project" value="UniProtKB-KW"/>
</dbReference>
<evidence type="ECO:0000256" key="1">
    <source>
        <dbReference type="ARBA" id="ARBA00022741"/>
    </source>
</evidence>
<evidence type="ECO:0000256" key="3">
    <source>
        <dbReference type="ARBA" id="ARBA00022806"/>
    </source>
</evidence>
<dbReference type="SUPFAM" id="SSF143011">
    <property type="entry name" value="RelE-like"/>
    <property type="match status" value="1"/>
</dbReference>
<dbReference type="SUPFAM" id="SSF52540">
    <property type="entry name" value="P-loop containing nucleoside triphosphate hydrolases"/>
    <property type="match status" value="1"/>
</dbReference>
<organism evidence="12 13">
    <name type="scientific">Streptosporangium lutulentum</name>
    <dbReference type="NCBI Taxonomy" id="1461250"/>
    <lineage>
        <taxon>Bacteria</taxon>
        <taxon>Bacillati</taxon>
        <taxon>Actinomycetota</taxon>
        <taxon>Actinomycetes</taxon>
        <taxon>Streptosporangiales</taxon>
        <taxon>Streptosporangiaceae</taxon>
        <taxon>Streptosporangium</taxon>
    </lineage>
</organism>
<dbReference type="Pfam" id="PF00580">
    <property type="entry name" value="UvrD-helicase"/>
    <property type="match status" value="1"/>
</dbReference>
<proteinExistence type="predicted"/>
<evidence type="ECO:0000256" key="8">
    <source>
        <dbReference type="ARBA" id="ARBA00048988"/>
    </source>
</evidence>
<sequence length="751" mass="84142">MQGEATLRLLDKADKEILKLSRDVKGAIYDFQHKFRKSPANPGLHFKQLKGHPRLYSARVNQEYRALLLHAGESDYILVAVKHRKDVYDNLDRFAYQINPVTGGIEFVDLVSIERKVLDETLVPTVPAEKQVGQGTPAPSAPNEKKARHATPDPSGSETLFAAFTAEQLLDLGVAEPLLGLIAKITTEDELLGLVEYTPQLTAEVLLALHDGKTLDEVLDQVTTPVTAEEPVDVEDYQAALARPATQVTTDDTALQEVLEGDFGRWRVFLHPAQRKVVERDYSGPARISGGPGTGKTIVALHRVKHLVDALGPGDDKAILFTTFNKNLAADLRQRLLELAGAEVAKRVEIVNIDKLATQIVAEAEPGGRRRWIDDTKALLEWEDLLLEQGETRWDGEFLHAEWSHVILGQAINSRADYFRARRAGRGRSISREDRAAIWQLVERYIKRLDDKELWTFRQVAERAARLEIERARQRASYEADQVSAVKLQRESGIWHRPRYRHIVVDEAQDLSAAHWKMLRAMVPEGPNDIFLAGDTHQRIYGNYVSLGSLGINIRGRSSKLTLSYRTTHEILGAALGLLGQEEWDDLDDGHDDLSGYRSVLHGMRPTLRPSATWVAELDAVVEQVREWNDVALASIAICVPERRMVAEVENRLGKAGIIAAAIGAEGPKLYDAIHVGTMHRFKGLEYQRMILVGVAEGLVPSHHAAQYESTDPLRYRRELQRARSLLFVAATRARDTLVISWHGQKSRFLP</sequence>
<dbReference type="PANTHER" id="PTHR11070">
    <property type="entry name" value="UVRD / RECB / PCRA DNA HELICASE FAMILY MEMBER"/>
    <property type="match status" value="1"/>
</dbReference>
<evidence type="ECO:0000256" key="7">
    <source>
        <dbReference type="ARBA" id="ARBA00034808"/>
    </source>
</evidence>
<evidence type="ECO:0000256" key="4">
    <source>
        <dbReference type="ARBA" id="ARBA00022840"/>
    </source>
</evidence>
<dbReference type="EC" id="5.6.2.4" evidence="7"/>
<dbReference type="Gene3D" id="3.30.2310.20">
    <property type="entry name" value="RelE-like"/>
    <property type="match status" value="1"/>
</dbReference>
<keyword evidence="2 9" id="KW-0378">Hydrolase</keyword>
<evidence type="ECO:0000313" key="12">
    <source>
        <dbReference type="EMBL" id="MDP9849744.1"/>
    </source>
</evidence>
<evidence type="ECO:0000259" key="11">
    <source>
        <dbReference type="PROSITE" id="PS51198"/>
    </source>
</evidence>
<comment type="caution">
    <text evidence="12">The sequence shown here is derived from an EMBL/GenBank/DDBJ whole genome shotgun (WGS) entry which is preliminary data.</text>
</comment>
<dbReference type="InterPro" id="IPR027417">
    <property type="entry name" value="P-loop_NTPase"/>
</dbReference>
<dbReference type="GO" id="GO:0004386">
    <property type="term" value="F:helicase activity"/>
    <property type="evidence" value="ECO:0007669"/>
    <property type="project" value="UniProtKB-KW"/>
</dbReference>
<dbReference type="Gene3D" id="3.40.50.300">
    <property type="entry name" value="P-loop containing nucleotide triphosphate hydrolases"/>
    <property type="match status" value="3"/>
</dbReference>
<reference evidence="12 13" key="1">
    <citation type="submission" date="2023-07" db="EMBL/GenBank/DDBJ databases">
        <title>Sequencing the genomes of 1000 actinobacteria strains.</title>
        <authorList>
            <person name="Klenk H.-P."/>
        </authorList>
    </citation>
    <scope>NUCLEOTIDE SEQUENCE [LARGE SCALE GENOMIC DNA]</scope>
    <source>
        <strain evidence="12 13">DSM 46740</strain>
    </source>
</reference>
<dbReference type="EMBL" id="JAUSQU010000001">
    <property type="protein sequence ID" value="MDP9849744.1"/>
    <property type="molecule type" value="Genomic_DNA"/>
</dbReference>
<dbReference type="InterPro" id="IPR014017">
    <property type="entry name" value="DNA_helicase_UvrD-like_C"/>
</dbReference>
<dbReference type="InterPro" id="IPR000212">
    <property type="entry name" value="DNA_helicase_UvrD/REP"/>
</dbReference>
<name>A0ABT9QV01_9ACTN</name>
<accession>A0ABT9QV01</accession>
<keyword evidence="3 9" id="KW-0347">Helicase</keyword>
<evidence type="ECO:0000256" key="5">
    <source>
        <dbReference type="ARBA" id="ARBA00023235"/>
    </source>
</evidence>
<comment type="catalytic activity">
    <reaction evidence="6">
        <text>Couples ATP hydrolysis with the unwinding of duplex DNA by translocating in the 3'-5' direction.</text>
        <dbReference type="EC" id="5.6.2.4"/>
    </reaction>
</comment>
<keyword evidence="1 9" id="KW-0547">Nucleotide-binding</keyword>
<evidence type="ECO:0000256" key="6">
    <source>
        <dbReference type="ARBA" id="ARBA00034617"/>
    </source>
</evidence>
<keyword evidence="12" id="KW-0255">Endonuclease</keyword>
<evidence type="ECO:0000256" key="2">
    <source>
        <dbReference type="ARBA" id="ARBA00022801"/>
    </source>
</evidence>
<keyword evidence="12" id="KW-0540">Nuclease</keyword>
<dbReference type="Proteomes" id="UP001225356">
    <property type="component" value="Unassembled WGS sequence"/>
</dbReference>
<evidence type="ECO:0000256" key="9">
    <source>
        <dbReference type="PROSITE-ProRule" id="PRU00560"/>
    </source>
</evidence>
<protein>
    <recommendedName>
        <fullName evidence="7">DNA 3'-5' helicase</fullName>
        <ecNumber evidence="7">5.6.2.4</ecNumber>
    </recommendedName>
</protein>
<dbReference type="InterPro" id="IPR035093">
    <property type="entry name" value="RelE/ParE_toxin_dom_sf"/>
</dbReference>
<evidence type="ECO:0000256" key="10">
    <source>
        <dbReference type="SAM" id="MobiDB-lite"/>
    </source>
</evidence>
<keyword evidence="4 9" id="KW-0067">ATP-binding</keyword>
<keyword evidence="5" id="KW-0413">Isomerase</keyword>
<comment type="catalytic activity">
    <reaction evidence="8">
        <text>ATP + H2O = ADP + phosphate + H(+)</text>
        <dbReference type="Rhea" id="RHEA:13065"/>
        <dbReference type="ChEBI" id="CHEBI:15377"/>
        <dbReference type="ChEBI" id="CHEBI:15378"/>
        <dbReference type="ChEBI" id="CHEBI:30616"/>
        <dbReference type="ChEBI" id="CHEBI:43474"/>
        <dbReference type="ChEBI" id="CHEBI:456216"/>
        <dbReference type="EC" id="5.6.2.4"/>
    </reaction>
</comment>
<dbReference type="PANTHER" id="PTHR11070:SF45">
    <property type="entry name" value="DNA 3'-5' HELICASE"/>
    <property type="match status" value="1"/>
</dbReference>
<dbReference type="PROSITE" id="PS51198">
    <property type="entry name" value="UVRD_HELICASE_ATP_BIND"/>
    <property type="match status" value="1"/>
</dbReference>
<dbReference type="Pfam" id="PF13361">
    <property type="entry name" value="UvrD_C"/>
    <property type="match status" value="1"/>
</dbReference>
<feature type="region of interest" description="Disordered" evidence="10">
    <location>
        <begin position="128"/>
        <end position="157"/>
    </location>
</feature>
<feature type="binding site" evidence="9">
    <location>
        <begin position="290"/>
        <end position="297"/>
    </location>
    <ligand>
        <name>ATP</name>
        <dbReference type="ChEBI" id="CHEBI:30616"/>
    </ligand>
</feature>
<evidence type="ECO:0000313" key="13">
    <source>
        <dbReference type="Proteomes" id="UP001225356"/>
    </source>
</evidence>
<gene>
    <name evidence="12" type="ORF">J2853_008955</name>
</gene>
<dbReference type="InterPro" id="IPR014016">
    <property type="entry name" value="UvrD-like_ATP-bd"/>
</dbReference>
<feature type="domain" description="UvrD-like helicase ATP-binding" evidence="11">
    <location>
        <begin position="269"/>
        <end position="568"/>
    </location>
</feature>
<keyword evidence="13" id="KW-1185">Reference proteome</keyword>
<dbReference type="RefSeq" id="WP_307567753.1">
    <property type="nucleotide sequence ID" value="NZ_JAUSQU010000001.1"/>
</dbReference>